<dbReference type="NCBIfam" id="TIGR00682">
    <property type="entry name" value="lpxK"/>
    <property type="match status" value="1"/>
</dbReference>
<name>A0ABY4E8W9_VITST</name>
<dbReference type="PANTHER" id="PTHR42724:SF1">
    <property type="entry name" value="TETRAACYLDISACCHARIDE 4'-KINASE, MITOCHONDRIAL-RELATED"/>
    <property type="match status" value="1"/>
</dbReference>
<evidence type="ECO:0000256" key="11">
    <source>
        <dbReference type="ARBA" id="ARBA00023098"/>
    </source>
</evidence>
<dbReference type="EC" id="2.7.1.130" evidence="3 13"/>
<gene>
    <name evidence="13 14" type="primary">lpxK</name>
    <name evidence="14" type="ORF">LVJ81_06705</name>
</gene>
<evidence type="ECO:0000256" key="6">
    <source>
        <dbReference type="ARBA" id="ARBA00022556"/>
    </source>
</evidence>
<evidence type="ECO:0000256" key="3">
    <source>
        <dbReference type="ARBA" id="ARBA00012071"/>
    </source>
</evidence>
<keyword evidence="15" id="KW-1185">Reference proteome</keyword>
<evidence type="ECO:0000313" key="15">
    <source>
        <dbReference type="Proteomes" id="UP000832034"/>
    </source>
</evidence>
<keyword evidence="9 13" id="KW-0418">Kinase</keyword>
<evidence type="ECO:0000256" key="13">
    <source>
        <dbReference type="HAMAP-Rule" id="MF_00409"/>
    </source>
</evidence>
<keyword evidence="11 13" id="KW-0443">Lipid metabolism</keyword>
<evidence type="ECO:0000256" key="7">
    <source>
        <dbReference type="ARBA" id="ARBA00022679"/>
    </source>
</evidence>
<evidence type="ECO:0000256" key="12">
    <source>
        <dbReference type="ARBA" id="ARBA00029757"/>
    </source>
</evidence>
<dbReference type="Proteomes" id="UP000832034">
    <property type="component" value="Chromosome"/>
</dbReference>
<evidence type="ECO:0000313" key="14">
    <source>
        <dbReference type="EMBL" id="UOO91365.1"/>
    </source>
</evidence>
<keyword evidence="8 13" id="KW-0547">Nucleotide-binding</keyword>
<protein>
    <recommendedName>
        <fullName evidence="4 13">Tetraacyldisaccharide 4'-kinase</fullName>
        <ecNumber evidence="3 13">2.7.1.130</ecNumber>
    </recommendedName>
    <alternativeName>
        <fullName evidence="12 13">Lipid A 4'-kinase</fullName>
    </alternativeName>
</protein>
<sequence length="338" mass="37397">MSYLIEEHWQQPKWYLTPVLKPLSCVFARIAQQRHQNFLQHPVMKWPVPIVVVGNIHVGGVGKTPMVIALTQALQEQGLKVGLVSRGYGRKSSEACWVNQDSHAADVGDEPLLLVKKTQAPMVVASKRVEAVALLLSQAQVDVIVADDGLQHYALSRDLELVVFPSEDVGRVLDVLPNGPLREALPRLQSVNAVIVSRTQDWQDAKALQQQLGLSANVALFQAKVTEGELYAWNTQEAWQGKRLLAVCGIGRPEQFEQSLQKVGVKVDALKRLPDHGLLDWNTLPEGIDGIVTTEKDAIKWQGELPLPVWVLPINATIMPNLATWVMDQLALSPTQII</sequence>
<dbReference type="SUPFAM" id="SSF52540">
    <property type="entry name" value="P-loop containing nucleoside triphosphate hydrolases"/>
    <property type="match status" value="1"/>
</dbReference>
<evidence type="ECO:0000256" key="8">
    <source>
        <dbReference type="ARBA" id="ARBA00022741"/>
    </source>
</evidence>
<evidence type="ECO:0000256" key="9">
    <source>
        <dbReference type="ARBA" id="ARBA00022777"/>
    </source>
</evidence>
<comment type="pathway">
    <text evidence="2 13">Glycolipid biosynthesis; lipid IV(A) biosynthesis; lipid IV(A) from (3R)-3-hydroxytetradecanoyl-[acyl-carrier-protein] and UDP-N-acetyl-alpha-D-glucosamine: step 6/6.</text>
</comment>
<keyword evidence="6 13" id="KW-0441">Lipid A biosynthesis</keyword>
<dbReference type="InterPro" id="IPR027417">
    <property type="entry name" value="P-loop_NTPase"/>
</dbReference>
<comment type="catalytic activity">
    <reaction evidence="13">
        <text>a lipid A disaccharide + ATP = a lipid IVA + ADP + H(+)</text>
        <dbReference type="Rhea" id="RHEA:67840"/>
        <dbReference type="ChEBI" id="CHEBI:15378"/>
        <dbReference type="ChEBI" id="CHEBI:30616"/>
        <dbReference type="ChEBI" id="CHEBI:176343"/>
        <dbReference type="ChEBI" id="CHEBI:176425"/>
        <dbReference type="ChEBI" id="CHEBI:456216"/>
        <dbReference type="EC" id="2.7.1.130"/>
    </reaction>
</comment>
<organism evidence="14 15">
    <name type="scientific">Vitreoscilla stercoraria</name>
    <dbReference type="NCBI Taxonomy" id="61"/>
    <lineage>
        <taxon>Bacteria</taxon>
        <taxon>Pseudomonadati</taxon>
        <taxon>Pseudomonadota</taxon>
        <taxon>Betaproteobacteria</taxon>
        <taxon>Neisseriales</taxon>
        <taxon>Neisseriaceae</taxon>
        <taxon>Vitreoscilla</taxon>
    </lineage>
</organism>
<evidence type="ECO:0000256" key="10">
    <source>
        <dbReference type="ARBA" id="ARBA00022840"/>
    </source>
</evidence>
<reference evidence="14" key="1">
    <citation type="submission" date="2021-12" db="EMBL/GenBank/DDBJ databases">
        <authorList>
            <person name="Veyrier F.J."/>
        </authorList>
    </citation>
    <scope>NUCLEOTIDE SEQUENCE</scope>
    <source>
        <strain evidence="14">SAG 1488-6</strain>
    </source>
</reference>
<dbReference type="RefSeq" id="WP_019959395.1">
    <property type="nucleotide sequence ID" value="NZ_CP091512.1"/>
</dbReference>
<evidence type="ECO:0000256" key="5">
    <source>
        <dbReference type="ARBA" id="ARBA00022516"/>
    </source>
</evidence>
<dbReference type="Pfam" id="PF02606">
    <property type="entry name" value="LpxK"/>
    <property type="match status" value="1"/>
</dbReference>
<dbReference type="HAMAP" id="MF_00409">
    <property type="entry name" value="LpxK"/>
    <property type="match status" value="1"/>
</dbReference>
<comment type="similarity">
    <text evidence="13">Belongs to the LpxK family.</text>
</comment>
<evidence type="ECO:0000256" key="1">
    <source>
        <dbReference type="ARBA" id="ARBA00002274"/>
    </source>
</evidence>
<feature type="binding site" evidence="13">
    <location>
        <begin position="57"/>
        <end position="64"/>
    </location>
    <ligand>
        <name>ATP</name>
        <dbReference type="ChEBI" id="CHEBI:30616"/>
    </ligand>
</feature>
<comment type="function">
    <text evidence="1 13">Transfers the gamma-phosphate of ATP to the 4'-position of a tetraacyldisaccharide 1-phosphate intermediate (termed DS-1-P) to form tetraacyldisaccharide 1,4'-bis-phosphate (lipid IVA).</text>
</comment>
<keyword evidence="10 13" id="KW-0067">ATP-binding</keyword>
<keyword evidence="7 13" id="KW-0808">Transferase</keyword>
<proteinExistence type="inferred from homology"/>
<dbReference type="InterPro" id="IPR003758">
    <property type="entry name" value="LpxK"/>
</dbReference>
<evidence type="ECO:0000256" key="2">
    <source>
        <dbReference type="ARBA" id="ARBA00004870"/>
    </source>
</evidence>
<dbReference type="PANTHER" id="PTHR42724">
    <property type="entry name" value="TETRAACYLDISACCHARIDE 4'-KINASE"/>
    <property type="match status" value="1"/>
</dbReference>
<dbReference type="EMBL" id="CP091512">
    <property type="protein sequence ID" value="UOO91365.1"/>
    <property type="molecule type" value="Genomic_DNA"/>
</dbReference>
<accession>A0ABY4E8W9</accession>
<keyword evidence="5 13" id="KW-0444">Lipid biosynthesis</keyword>
<reference evidence="14" key="2">
    <citation type="journal article" date="2022" name="Res Sq">
        <title>Evolution of multicellular longitudinally dividing oral cavity symbionts (Neisseriaceae).</title>
        <authorList>
            <person name="Nyongesa S."/>
            <person name="Weber P."/>
            <person name="Bernet E."/>
            <person name="Pullido F."/>
            <person name="Nieckarz M."/>
            <person name="Delaby M."/>
            <person name="Nieves C."/>
            <person name="Viehboeck T."/>
            <person name="Krause N."/>
            <person name="Rivera-Millot A."/>
            <person name="Nakamura A."/>
            <person name="Vischer N."/>
            <person name="VanNieuwenhze M."/>
            <person name="Brun Y."/>
            <person name="Cava F."/>
            <person name="Bulgheresi S."/>
            <person name="Veyrier F."/>
        </authorList>
    </citation>
    <scope>NUCLEOTIDE SEQUENCE</scope>
    <source>
        <strain evidence="14">SAG 1488-6</strain>
    </source>
</reference>
<evidence type="ECO:0000256" key="4">
    <source>
        <dbReference type="ARBA" id="ARBA00016436"/>
    </source>
</evidence>
<dbReference type="GO" id="GO:0009029">
    <property type="term" value="F:lipid-A 4'-kinase activity"/>
    <property type="evidence" value="ECO:0007669"/>
    <property type="project" value="UniProtKB-EC"/>
</dbReference>